<reference evidence="2" key="4">
    <citation type="submission" date="2025-08" db="UniProtKB">
        <authorList>
            <consortium name="Ensembl"/>
        </authorList>
    </citation>
    <scope>IDENTIFICATION</scope>
</reference>
<keyword evidence="1" id="KW-0472">Membrane</keyword>
<reference evidence="3" key="3">
    <citation type="journal article" date="2014" name="Nature">
        <title>Elephant shark genome provides unique insights into gnathostome evolution.</title>
        <authorList>
            <consortium name="International Elephant Shark Genome Sequencing Consortium"/>
            <person name="Venkatesh B."/>
            <person name="Lee A.P."/>
            <person name="Ravi V."/>
            <person name="Maurya A.K."/>
            <person name="Lian M.M."/>
            <person name="Swann J.B."/>
            <person name="Ohta Y."/>
            <person name="Flajnik M.F."/>
            <person name="Sutoh Y."/>
            <person name="Kasahara M."/>
            <person name="Hoon S."/>
            <person name="Gangu V."/>
            <person name="Roy S.W."/>
            <person name="Irimia M."/>
            <person name="Korzh V."/>
            <person name="Kondrychyn I."/>
            <person name="Lim Z.W."/>
            <person name="Tay B.H."/>
            <person name="Tohari S."/>
            <person name="Kong K.W."/>
            <person name="Ho S."/>
            <person name="Lorente-Galdos B."/>
            <person name="Quilez J."/>
            <person name="Marques-Bonet T."/>
            <person name="Raney B.J."/>
            <person name="Ingham P.W."/>
            <person name="Tay A."/>
            <person name="Hillier L.W."/>
            <person name="Minx P."/>
            <person name="Boehm T."/>
            <person name="Wilson R.K."/>
            <person name="Brenner S."/>
            <person name="Warren W.C."/>
        </authorList>
    </citation>
    <scope>NUCLEOTIDE SEQUENCE [LARGE SCALE GENOMIC DNA]</scope>
</reference>
<protein>
    <submittedName>
        <fullName evidence="2">Mucin-6-like</fullName>
    </submittedName>
</protein>
<evidence type="ECO:0000313" key="2">
    <source>
        <dbReference type="Ensembl" id="ENSCMIP00000010339.1"/>
    </source>
</evidence>
<keyword evidence="1" id="KW-1133">Transmembrane helix</keyword>
<reference evidence="3" key="1">
    <citation type="journal article" date="2006" name="Science">
        <title>Ancient noncoding elements conserved in the human genome.</title>
        <authorList>
            <person name="Venkatesh B."/>
            <person name="Kirkness E.F."/>
            <person name="Loh Y.H."/>
            <person name="Halpern A.L."/>
            <person name="Lee A.P."/>
            <person name="Johnson J."/>
            <person name="Dandona N."/>
            <person name="Viswanathan L.D."/>
            <person name="Tay A."/>
            <person name="Venter J.C."/>
            <person name="Strausberg R.L."/>
            <person name="Brenner S."/>
        </authorList>
    </citation>
    <scope>NUCLEOTIDE SEQUENCE [LARGE SCALE GENOMIC DNA]</scope>
</reference>
<reference evidence="2" key="5">
    <citation type="submission" date="2025-09" db="UniProtKB">
        <authorList>
            <consortium name="Ensembl"/>
        </authorList>
    </citation>
    <scope>IDENTIFICATION</scope>
</reference>
<reference evidence="3" key="2">
    <citation type="journal article" date="2007" name="PLoS Biol.">
        <title>Survey sequencing and comparative analysis of the elephant shark (Callorhinchus milii) genome.</title>
        <authorList>
            <person name="Venkatesh B."/>
            <person name="Kirkness E.F."/>
            <person name="Loh Y.H."/>
            <person name="Halpern A.L."/>
            <person name="Lee A.P."/>
            <person name="Johnson J."/>
            <person name="Dandona N."/>
            <person name="Viswanathan L.D."/>
            <person name="Tay A."/>
            <person name="Venter J.C."/>
            <person name="Strausberg R.L."/>
            <person name="Brenner S."/>
        </authorList>
    </citation>
    <scope>NUCLEOTIDE SEQUENCE [LARGE SCALE GENOMIC DNA]</scope>
</reference>
<dbReference type="Ensembl" id="ENSCMIT00000010611.1">
    <property type="protein sequence ID" value="ENSCMIP00000010339.1"/>
    <property type="gene ID" value="ENSCMIG00000005443.1"/>
</dbReference>
<feature type="transmembrane region" description="Helical" evidence="1">
    <location>
        <begin position="85"/>
        <end position="110"/>
    </location>
</feature>
<name>A0A4W3HLN8_CALMI</name>
<dbReference type="Proteomes" id="UP000314986">
    <property type="component" value="Unassembled WGS sequence"/>
</dbReference>
<evidence type="ECO:0000313" key="3">
    <source>
        <dbReference type="Proteomes" id="UP000314986"/>
    </source>
</evidence>
<keyword evidence="3" id="KW-1185">Reference proteome</keyword>
<keyword evidence="1" id="KW-0812">Transmembrane</keyword>
<sequence length="111" mass="13326">MPQHAVYCDYFNIHEQRNNRYEYIYKIKGDWHYQPCLCPWNLRSIENNMEGCYNCSQGEYLDAERKSCVPCGKYTRLFNFCFHKLPVLIIHLISIFSFHIQCIQLIAPLII</sequence>
<dbReference type="AlphaFoldDB" id="A0A4W3HLN8"/>
<proteinExistence type="predicted"/>
<organism evidence="2 3">
    <name type="scientific">Callorhinchus milii</name>
    <name type="common">Ghost shark</name>
    <dbReference type="NCBI Taxonomy" id="7868"/>
    <lineage>
        <taxon>Eukaryota</taxon>
        <taxon>Metazoa</taxon>
        <taxon>Chordata</taxon>
        <taxon>Craniata</taxon>
        <taxon>Vertebrata</taxon>
        <taxon>Chondrichthyes</taxon>
        <taxon>Holocephali</taxon>
        <taxon>Chimaeriformes</taxon>
        <taxon>Callorhinchidae</taxon>
        <taxon>Callorhinchus</taxon>
    </lineage>
</organism>
<dbReference type="GeneTree" id="ENSGT00940000161708"/>
<accession>A0A4W3HLN8</accession>
<evidence type="ECO:0000256" key="1">
    <source>
        <dbReference type="SAM" id="Phobius"/>
    </source>
</evidence>